<organism evidence="1 2">
    <name type="scientific">Ephemerocybe angulata</name>
    <dbReference type="NCBI Taxonomy" id="980116"/>
    <lineage>
        <taxon>Eukaryota</taxon>
        <taxon>Fungi</taxon>
        <taxon>Dikarya</taxon>
        <taxon>Basidiomycota</taxon>
        <taxon>Agaricomycotina</taxon>
        <taxon>Agaricomycetes</taxon>
        <taxon>Agaricomycetidae</taxon>
        <taxon>Agaricales</taxon>
        <taxon>Agaricineae</taxon>
        <taxon>Psathyrellaceae</taxon>
        <taxon>Ephemerocybe</taxon>
    </lineage>
</organism>
<dbReference type="OrthoDB" id="3198211at2759"/>
<protein>
    <submittedName>
        <fullName evidence="1">Uncharacterized protein</fullName>
    </submittedName>
</protein>
<name>A0A8H5C8F1_9AGAR</name>
<dbReference type="Proteomes" id="UP000541558">
    <property type="component" value="Unassembled WGS sequence"/>
</dbReference>
<gene>
    <name evidence="1" type="ORF">D9611_006454</name>
</gene>
<reference evidence="1 2" key="1">
    <citation type="journal article" date="2020" name="ISME J.">
        <title>Uncovering the hidden diversity of litter-decomposition mechanisms in mushroom-forming fungi.</title>
        <authorList>
            <person name="Floudas D."/>
            <person name="Bentzer J."/>
            <person name="Ahren D."/>
            <person name="Johansson T."/>
            <person name="Persson P."/>
            <person name="Tunlid A."/>
        </authorList>
    </citation>
    <scope>NUCLEOTIDE SEQUENCE [LARGE SCALE GENOMIC DNA]</scope>
    <source>
        <strain evidence="1 2">CBS 175.51</strain>
    </source>
</reference>
<sequence>MATVAVDPHLAVERFLRDGPTVDEKAAVVEATIKYFTEKAMQDAANDASGPSPALFMATNFIAAPQDRTANTADNTISETAAAATAVKAVFDQINDRFYSDAYTTWAGTKGEFWPYFGYRTEWTLFGTRWGQGLATSYYLAERNVDVISRFDSIYLAKVENIKTEQDRLDAIAALQQFLDNNPDRSDEMSQTFLGLKRDVQAFMDTFSQWIAALGINATLVANTYKANIVTTGDAITKLEKQLREALGAFCPSAACLETFPPVFLGLPYISIWMLQRDEKKRTLKTLQDSLLYLQENPPLELVDRLASWKPDLDQMFDRMLKIAEVWSSVRSQAIQFRAHIEGGLDAATNMRFKNEVKLARTVCGPLKDGQQKYMRGLYLYWNPE</sequence>
<comment type="caution">
    <text evidence="1">The sequence shown here is derived from an EMBL/GenBank/DDBJ whole genome shotgun (WGS) entry which is preliminary data.</text>
</comment>
<keyword evidence="2" id="KW-1185">Reference proteome</keyword>
<dbReference type="EMBL" id="JAACJK010000058">
    <property type="protein sequence ID" value="KAF5336609.1"/>
    <property type="molecule type" value="Genomic_DNA"/>
</dbReference>
<proteinExistence type="predicted"/>
<accession>A0A8H5C8F1</accession>
<evidence type="ECO:0000313" key="1">
    <source>
        <dbReference type="EMBL" id="KAF5336609.1"/>
    </source>
</evidence>
<evidence type="ECO:0000313" key="2">
    <source>
        <dbReference type="Proteomes" id="UP000541558"/>
    </source>
</evidence>
<dbReference type="AlphaFoldDB" id="A0A8H5C8F1"/>